<reference evidence="1 2" key="1">
    <citation type="submission" date="2014-12" db="EMBL/GenBank/DDBJ databases">
        <title>Draft genome sequence of Cohnella kolymensis strain B-2846.</title>
        <authorList>
            <person name="Karlyshev A.V."/>
            <person name="Kudryashova E.B."/>
        </authorList>
    </citation>
    <scope>NUCLEOTIDE SEQUENCE [LARGE SCALE GENOMIC DNA]</scope>
    <source>
        <strain evidence="1 2">VKM B-2846</strain>
    </source>
</reference>
<gene>
    <name evidence="1" type="ORF">SD71_18985</name>
</gene>
<keyword evidence="2" id="KW-1185">Reference proteome</keyword>
<proteinExistence type="predicted"/>
<protein>
    <recommendedName>
        <fullName evidence="3">Xylose isomerase</fullName>
    </recommendedName>
</protein>
<dbReference type="EMBL" id="JXAL01000029">
    <property type="protein sequence ID" value="KIL34589.1"/>
    <property type="molecule type" value="Genomic_DNA"/>
</dbReference>
<name>A0ABR5A0L3_9BACL</name>
<dbReference type="Proteomes" id="UP000054526">
    <property type="component" value="Unassembled WGS sequence"/>
</dbReference>
<dbReference type="Gene3D" id="3.20.20.150">
    <property type="entry name" value="Divalent-metal-dependent TIM barrel enzymes"/>
    <property type="match status" value="1"/>
</dbReference>
<dbReference type="SUPFAM" id="SSF51658">
    <property type="entry name" value="Xylose isomerase-like"/>
    <property type="match status" value="1"/>
</dbReference>
<dbReference type="InterPro" id="IPR036237">
    <property type="entry name" value="Xyl_isomerase-like_sf"/>
</dbReference>
<comment type="caution">
    <text evidence="1">The sequence shown here is derived from an EMBL/GenBank/DDBJ whole genome shotgun (WGS) entry which is preliminary data.</text>
</comment>
<organism evidence="1 2">
    <name type="scientific">Cohnella kolymensis</name>
    <dbReference type="NCBI Taxonomy" id="1590652"/>
    <lineage>
        <taxon>Bacteria</taxon>
        <taxon>Bacillati</taxon>
        <taxon>Bacillota</taxon>
        <taxon>Bacilli</taxon>
        <taxon>Bacillales</taxon>
        <taxon>Paenibacillaceae</taxon>
        <taxon>Cohnella</taxon>
    </lineage>
</organism>
<evidence type="ECO:0000313" key="1">
    <source>
        <dbReference type="EMBL" id="KIL34589.1"/>
    </source>
</evidence>
<evidence type="ECO:0008006" key="3">
    <source>
        <dbReference type="Google" id="ProtNLM"/>
    </source>
</evidence>
<sequence>MRGIGSPEGEWPLEEKLERIAKASYQGILGRLPAESEASLWRRKLDDLGFRFGIEAFINERKDIEDYLSRAADFGVDYINAQVGSAFVTGGDAIELLNGLVERAAAYRIPLFVETHRGRVTQDLLRTIDYVRQIVGLKLTIDFSHYVLAGEIFRNVEIVDPYFAPLLERTASIHGRISNGQQIQADITELQEHPMTEHFGRWWRAGMKEWMQRAKPGDFLPFVCELGPPDYAVVLPDPASSVRPVELSDRWSSALALKRFAEELWADVEAEHG</sequence>
<evidence type="ECO:0000313" key="2">
    <source>
        <dbReference type="Proteomes" id="UP000054526"/>
    </source>
</evidence>
<accession>A0ABR5A0L3</accession>